<dbReference type="STRING" id="2070753.A0A3A3A9H4"/>
<dbReference type="AlphaFoldDB" id="A0A3A3A9H4"/>
<proteinExistence type="predicted"/>
<keyword evidence="3" id="KW-1185">Reference proteome</keyword>
<evidence type="ECO:0000256" key="1">
    <source>
        <dbReference type="SAM" id="MobiDB-lite"/>
    </source>
</evidence>
<gene>
    <name evidence="2" type="ORF">PHISCL_01059</name>
</gene>
<name>A0A3A3A9H4_9EURO</name>
<dbReference type="PANTHER" id="PTHR41807">
    <property type="entry name" value="GLUTATHIONE TRANSFERASE 3"/>
    <property type="match status" value="1"/>
</dbReference>
<dbReference type="EMBL" id="MVGC01000018">
    <property type="protein sequence ID" value="RJE26645.1"/>
    <property type="molecule type" value="Genomic_DNA"/>
</dbReference>
<dbReference type="InterPro" id="IPR038872">
    <property type="entry name" value="Put_GTT3"/>
</dbReference>
<dbReference type="GO" id="GO:0016020">
    <property type="term" value="C:membrane"/>
    <property type="evidence" value="ECO:0007669"/>
    <property type="project" value="TreeGrafter"/>
</dbReference>
<evidence type="ECO:0000313" key="3">
    <source>
        <dbReference type="Proteomes" id="UP000266188"/>
    </source>
</evidence>
<evidence type="ECO:0000313" key="2">
    <source>
        <dbReference type="EMBL" id="RJE26645.1"/>
    </source>
</evidence>
<protein>
    <submittedName>
        <fullName evidence="2">Uncharacterized protein</fullName>
    </submittedName>
</protein>
<dbReference type="Proteomes" id="UP000266188">
    <property type="component" value="Unassembled WGS sequence"/>
</dbReference>
<sequence length="140" mass="15740">MSSPTLPYLQRQLKPRLLEFAQQTNLQGYKTYNKSDLAAALDDHLRANQSRYSRNALFEEFYSRLARSGRAGSERTTTPSAASPRRSGRKVKAEEVDTQEETEVTTENESPVATPPQSRRTVARTALNEPDARARLCRPG</sequence>
<feature type="region of interest" description="Disordered" evidence="1">
    <location>
        <begin position="66"/>
        <end position="140"/>
    </location>
</feature>
<comment type="caution">
    <text evidence="2">The sequence shown here is derived from an EMBL/GenBank/DDBJ whole genome shotgun (WGS) entry which is preliminary data.</text>
</comment>
<feature type="compositionally biased region" description="Acidic residues" evidence="1">
    <location>
        <begin position="96"/>
        <end position="106"/>
    </location>
</feature>
<dbReference type="PANTHER" id="PTHR41807:SF1">
    <property type="entry name" value="GLUTATHIONE TRANSFERASE 3"/>
    <property type="match status" value="1"/>
</dbReference>
<reference evidence="3" key="1">
    <citation type="submission" date="2017-02" db="EMBL/GenBank/DDBJ databases">
        <authorList>
            <person name="Tafer H."/>
            <person name="Lopandic K."/>
        </authorList>
    </citation>
    <scope>NUCLEOTIDE SEQUENCE [LARGE SCALE GENOMIC DNA]</scope>
    <source>
        <strain evidence="3">CBS 366.77</strain>
    </source>
</reference>
<organism evidence="2 3">
    <name type="scientific">Aspergillus sclerotialis</name>
    <dbReference type="NCBI Taxonomy" id="2070753"/>
    <lineage>
        <taxon>Eukaryota</taxon>
        <taxon>Fungi</taxon>
        <taxon>Dikarya</taxon>
        <taxon>Ascomycota</taxon>
        <taxon>Pezizomycotina</taxon>
        <taxon>Eurotiomycetes</taxon>
        <taxon>Eurotiomycetidae</taxon>
        <taxon>Eurotiales</taxon>
        <taxon>Aspergillaceae</taxon>
        <taxon>Aspergillus</taxon>
        <taxon>Aspergillus subgen. Polypaecilum</taxon>
    </lineage>
</organism>
<accession>A0A3A3A9H4</accession>